<keyword evidence="3" id="KW-1185">Reference proteome</keyword>
<organism evidence="2 3">
    <name type="scientific">Panicum virgatum</name>
    <name type="common">Blackwell switchgrass</name>
    <dbReference type="NCBI Taxonomy" id="38727"/>
    <lineage>
        <taxon>Eukaryota</taxon>
        <taxon>Viridiplantae</taxon>
        <taxon>Streptophyta</taxon>
        <taxon>Embryophyta</taxon>
        <taxon>Tracheophyta</taxon>
        <taxon>Spermatophyta</taxon>
        <taxon>Magnoliopsida</taxon>
        <taxon>Liliopsida</taxon>
        <taxon>Poales</taxon>
        <taxon>Poaceae</taxon>
        <taxon>PACMAD clade</taxon>
        <taxon>Panicoideae</taxon>
        <taxon>Panicodae</taxon>
        <taxon>Paniceae</taxon>
        <taxon>Panicinae</taxon>
        <taxon>Panicum</taxon>
        <taxon>Panicum sect. Hiantes</taxon>
    </lineage>
</organism>
<evidence type="ECO:0000313" key="3">
    <source>
        <dbReference type="Proteomes" id="UP000823388"/>
    </source>
</evidence>
<dbReference type="Gene3D" id="1.20.1250.20">
    <property type="entry name" value="MFS general substrate transporter like domains"/>
    <property type="match status" value="1"/>
</dbReference>
<feature type="region of interest" description="Disordered" evidence="1">
    <location>
        <begin position="1"/>
        <end position="32"/>
    </location>
</feature>
<feature type="compositionally biased region" description="Low complexity" evidence="1">
    <location>
        <begin position="8"/>
        <end position="17"/>
    </location>
</feature>
<dbReference type="EMBL" id="CM029041">
    <property type="protein sequence ID" value="KAG2627298.1"/>
    <property type="molecule type" value="Genomic_DNA"/>
</dbReference>
<accession>A0A8T0UYT9</accession>
<evidence type="ECO:0000256" key="1">
    <source>
        <dbReference type="SAM" id="MobiDB-lite"/>
    </source>
</evidence>
<proteinExistence type="predicted"/>
<reference evidence="2" key="1">
    <citation type="submission" date="2020-05" db="EMBL/GenBank/DDBJ databases">
        <title>WGS assembly of Panicum virgatum.</title>
        <authorList>
            <person name="Lovell J.T."/>
            <person name="Jenkins J."/>
            <person name="Shu S."/>
            <person name="Juenger T.E."/>
            <person name="Schmutz J."/>
        </authorList>
    </citation>
    <scope>NUCLEOTIDE SEQUENCE</scope>
    <source>
        <strain evidence="2">AP13</strain>
    </source>
</reference>
<protein>
    <submittedName>
        <fullName evidence="2">Uncharacterized protein</fullName>
    </submittedName>
</protein>
<comment type="caution">
    <text evidence="2">The sequence shown here is derived from an EMBL/GenBank/DDBJ whole genome shotgun (WGS) entry which is preliminary data.</text>
</comment>
<name>A0A8T0UYT9_PANVG</name>
<dbReference type="InterPro" id="IPR036259">
    <property type="entry name" value="MFS_trans_sf"/>
</dbReference>
<sequence>MADGGAGAAAEGGSVAEAVDHRGRPASRASTGGWKSASFIIGKSRAYHPRSLVRSSPLGVFCSGGLMTMRVQRWRSRSASPSMSANLITYLTGPLGERVAAAASALNAWNGTAQLLPLLGGTLADAWLGRYRTIVLASLIYILVSEN</sequence>
<dbReference type="PANTHER" id="PTHR11654">
    <property type="entry name" value="OLIGOPEPTIDE TRANSPORTER-RELATED"/>
    <property type="match status" value="1"/>
</dbReference>
<dbReference type="AlphaFoldDB" id="A0A8T0UYT9"/>
<gene>
    <name evidence="2" type="ORF">PVAP13_3KG123890</name>
</gene>
<dbReference type="Proteomes" id="UP000823388">
    <property type="component" value="Chromosome 3K"/>
</dbReference>
<evidence type="ECO:0000313" key="2">
    <source>
        <dbReference type="EMBL" id="KAG2627298.1"/>
    </source>
</evidence>